<evidence type="ECO:0000256" key="2">
    <source>
        <dbReference type="ARBA" id="ARBA00023012"/>
    </source>
</evidence>
<dbReference type="AlphaFoldDB" id="A0A395SYN2"/>
<dbReference type="Proteomes" id="UP000266234">
    <property type="component" value="Unassembled WGS sequence"/>
</dbReference>
<dbReference type="SMART" id="SM00448">
    <property type="entry name" value="REC"/>
    <property type="match status" value="1"/>
</dbReference>
<feature type="domain" description="Response regulatory" evidence="4">
    <location>
        <begin position="30"/>
        <end position="156"/>
    </location>
</feature>
<dbReference type="InterPro" id="IPR001789">
    <property type="entry name" value="Sig_transdc_resp-reg_receiver"/>
</dbReference>
<sequence length="157" mass="17976">MSQSEQNITWHDSDARVVPEATEVTQEKAKFLIAEDNKVNARHFCRLLNKLGLQSTYQITWNGQEAVDAYKAHPEQCKMIFMDISMPVMGGMEATLKIREYEKEKNLQPAIIVGVVACSITMESQRERFVNHFGMDTVLCKPFKLDSLGQIFEEYPV</sequence>
<evidence type="ECO:0000313" key="5">
    <source>
        <dbReference type="EMBL" id="RGP77583.1"/>
    </source>
</evidence>
<dbReference type="PROSITE" id="PS50110">
    <property type="entry name" value="RESPONSE_REGULATORY"/>
    <property type="match status" value="1"/>
</dbReference>
<dbReference type="PANTHER" id="PTHR45339:SF1">
    <property type="entry name" value="HYBRID SIGNAL TRANSDUCTION HISTIDINE KINASE J"/>
    <property type="match status" value="1"/>
</dbReference>
<gene>
    <name evidence="5" type="ORF">FLONG3_4274</name>
</gene>
<dbReference type="InterPro" id="IPR011006">
    <property type="entry name" value="CheY-like_superfamily"/>
</dbReference>
<keyword evidence="6" id="KW-1185">Reference proteome</keyword>
<dbReference type="GO" id="GO:0000160">
    <property type="term" value="P:phosphorelay signal transduction system"/>
    <property type="evidence" value="ECO:0007669"/>
    <property type="project" value="UniProtKB-KW"/>
</dbReference>
<evidence type="ECO:0000313" key="6">
    <source>
        <dbReference type="Proteomes" id="UP000266234"/>
    </source>
</evidence>
<evidence type="ECO:0000256" key="1">
    <source>
        <dbReference type="ARBA" id="ARBA00022553"/>
    </source>
</evidence>
<feature type="modified residue" description="4-aspartylphosphate" evidence="3">
    <location>
        <position position="83"/>
    </location>
</feature>
<protein>
    <recommendedName>
        <fullName evidence="4">Response regulatory domain-containing protein</fullName>
    </recommendedName>
</protein>
<dbReference type="Pfam" id="PF00072">
    <property type="entry name" value="Response_reg"/>
    <property type="match status" value="1"/>
</dbReference>
<keyword evidence="1 3" id="KW-0597">Phosphoprotein</keyword>
<dbReference type="CDD" id="cd17546">
    <property type="entry name" value="REC_hyHK_CKI1_RcsC-like"/>
    <property type="match status" value="1"/>
</dbReference>
<dbReference type="SUPFAM" id="SSF52172">
    <property type="entry name" value="CheY-like"/>
    <property type="match status" value="1"/>
</dbReference>
<evidence type="ECO:0000259" key="4">
    <source>
        <dbReference type="PROSITE" id="PS50110"/>
    </source>
</evidence>
<accession>A0A395SYN2</accession>
<proteinExistence type="predicted"/>
<dbReference type="OrthoDB" id="303614at2759"/>
<reference evidence="5 6" key="1">
    <citation type="journal article" date="2018" name="PLoS Pathog.">
        <title>Evolution of structural diversity of trichothecenes, a family of toxins produced by plant pathogenic and entomopathogenic fungi.</title>
        <authorList>
            <person name="Proctor R.H."/>
            <person name="McCormick S.P."/>
            <person name="Kim H.S."/>
            <person name="Cardoza R.E."/>
            <person name="Stanley A.M."/>
            <person name="Lindo L."/>
            <person name="Kelly A."/>
            <person name="Brown D.W."/>
            <person name="Lee T."/>
            <person name="Vaughan M.M."/>
            <person name="Alexander N.J."/>
            <person name="Busman M."/>
            <person name="Gutierrez S."/>
        </authorList>
    </citation>
    <scope>NUCLEOTIDE SEQUENCE [LARGE SCALE GENOMIC DNA]</scope>
    <source>
        <strain evidence="5 6">NRRL 20695</strain>
    </source>
</reference>
<dbReference type="Gene3D" id="3.40.50.2300">
    <property type="match status" value="1"/>
</dbReference>
<evidence type="ECO:0000256" key="3">
    <source>
        <dbReference type="PROSITE-ProRule" id="PRU00169"/>
    </source>
</evidence>
<name>A0A395SYN2_9HYPO</name>
<keyword evidence="2" id="KW-0902">Two-component regulatory system</keyword>
<dbReference type="PANTHER" id="PTHR45339">
    <property type="entry name" value="HYBRID SIGNAL TRANSDUCTION HISTIDINE KINASE J"/>
    <property type="match status" value="1"/>
</dbReference>
<dbReference type="EMBL" id="PXOG01000090">
    <property type="protein sequence ID" value="RGP77583.1"/>
    <property type="molecule type" value="Genomic_DNA"/>
</dbReference>
<organism evidence="5 6">
    <name type="scientific">Fusarium longipes</name>
    <dbReference type="NCBI Taxonomy" id="694270"/>
    <lineage>
        <taxon>Eukaryota</taxon>
        <taxon>Fungi</taxon>
        <taxon>Dikarya</taxon>
        <taxon>Ascomycota</taxon>
        <taxon>Pezizomycotina</taxon>
        <taxon>Sordariomycetes</taxon>
        <taxon>Hypocreomycetidae</taxon>
        <taxon>Hypocreales</taxon>
        <taxon>Nectriaceae</taxon>
        <taxon>Fusarium</taxon>
    </lineage>
</organism>
<comment type="caution">
    <text evidence="5">The sequence shown here is derived from an EMBL/GenBank/DDBJ whole genome shotgun (WGS) entry which is preliminary data.</text>
</comment>
<dbReference type="STRING" id="694270.A0A395SYN2"/>